<evidence type="ECO:0000313" key="2">
    <source>
        <dbReference type="Proteomes" id="UP000054851"/>
    </source>
</evidence>
<name>A0A158CZH2_9BURK</name>
<organism evidence="1 2">
    <name type="scientific">Caballeronia hypogeia</name>
    <dbReference type="NCBI Taxonomy" id="1777140"/>
    <lineage>
        <taxon>Bacteria</taxon>
        <taxon>Pseudomonadati</taxon>
        <taxon>Pseudomonadota</taxon>
        <taxon>Betaproteobacteria</taxon>
        <taxon>Burkholderiales</taxon>
        <taxon>Burkholderiaceae</taxon>
        <taxon>Caballeronia</taxon>
    </lineage>
</organism>
<dbReference type="EMBL" id="FCOA02000031">
    <property type="protein sequence ID" value="SAK87733.1"/>
    <property type="molecule type" value="Genomic_DNA"/>
</dbReference>
<protein>
    <submittedName>
        <fullName evidence="1">Uncharacterized protein</fullName>
    </submittedName>
</protein>
<dbReference type="Proteomes" id="UP000054851">
    <property type="component" value="Unassembled WGS sequence"/>
</dbReference>
<sequence>MVKSNLIAKRKDAGALCQQKSIHLYPGMT</sequence>
<accession>A0A158CZH2</accession>
<gene>
    <name evidence="1" type="ORF">AWB79_06225</name>
</gene>
<reference evidence="1" key="1">
    <citation type="submission" date="2016-01" db="EMBL/GenBank/DDBJ databases">
        <authorList>
            <person name="Peeters C."/>
        </authorList>
    </citation>
    <scope>NUCLEOTIDE SEQUENCE</scope>
    <source>
        <strain evidence="1">LMG 29322</strain>
    </source>
</reference>
<keyword evidence="2" id="KW-1185">Reference proteome</keyword>
<comment type="caution">
    <text evidence="1">The sequence shown here is derived from an EMBL/GenBank/DDBJ whole genome shotgun (WGS) entry which is preliminary data.</text>
</comment>
<evidence type="ECO:0000313" key="1">
    <source>
        <dbReference type="EMBL" id="SAK87733.1"/>
    </source>
</evidence>
<dbReference type="AlphaFoldDB" id="A0A158CZH2"/>
<proteinExistence type="predicted"/>